<reference evidence="12 13" key="1">
    <citation type="submission" date="2018-11" db="EMBL/GenBank/DDBJ databases">
        <title>Sequencing the genomes of 1000 actinobacteria strains.</title>
        <authorList>
            <person name="Klenk H.-P."/>
        </authorList>
    </citation>
    <scope>NUCLEOTIDE SEQUENCE [LARGE SCALE GENOMIC DNA]</scope>
    <source>
        <strain evidence="12 13">DSM 14418</strain>
    </source>
</reference>
<keyword evidence="5 12" id="KW-0418">Kinase</keyword>
<organism evidence="12 13">
    <name type="scientific">Georgenia muralis</name>
    <dbReference type="NCBI Taxonomy" id="154117"/>
    <lineage>
        <taxon>Bacteria</taxon>
        <taxon>Bacillati</taxon>
        <taxon>Actinomycetota</taxon>
        <taxon>Actinomycetes</taxon>
        <taxon>Micrococcales</taxon>
        <taxon>Bogoriellaceae</taxon>
        <taxon>Georgenia</taxon>
    </lineage>
</organism>
<protein>
    <recommendedName>
        <fullName evidence="1">non-specific serine/threonine protein kinase</fullName>
        <ecNumber evidence="1">2.7.11.1</ecNumber>
    </recommendedName>
</protein>
<accession>A0A3N4ZKN5</accession>
<dbReference type="FunFam" id="1.10.510.10:FF:000021">
    <property type="entry name" value="Serine/threonine protein kinase"/>
    <property type="match status" value="1"/>
</dbReference>
<feature type="compositionally biased region" description="Low complexity" evidence="10">
    <location>
        <begin position="456"/>
        <end position="490"/>
    </location>
</feature>
<dbReference type="Pfam" id="PF00069">
    <property type="entry name" value="Pkinase"/>
    <property type="match status" value="1"/>
</dbReference>
<dbReference type="SUPFAM" id="SSF56112">
    <property type="entry name" value="Protein kinase-like (PK-like)"/>
    <property type="match status" value="1"/>
</dbReference>
<dbReference type="InterPro" id="IPR017441">
    <property type="entry name" value="Protein_kinase_ATP_BS"/>
</dbReference>
<keyword evidence="13" id="KW-1185">Reference proteome</keyword>
<evidence type="ECO:0000256" key="2">
    <source>
        <dbReference type="ARBA" id="ARBA00022527"/>
    </source>
</evidence>
<dbReference type="FunFam" id="3.30.200.20:FF:000035">
    <property type="entry name" value="Serine/threonine protein kinase Stk1"/>
    <property type="match status" value="1"/>
</dbReference>
<comment type="catalytic activity">
    <reaction evidence="8">
        <text>L-seryl-[protein] + ATP = O-phospho-L-seryl-[protein] + ADP + H(+)</text>
        <dbReference type="Rhea" id="RHEA:17989"/>
        <dbReference type="Rhea" id="RHEA-COMP:9863"/>
        <dbReference type="Rhea" id="RHEA-COMP:11604"/>
        <dbReference type="ChEBI" id="CHEBI:15378"/>
        <dbReference type="ChEBI" id="CHEBI:29999"/>
        <dbReference type="ChEBI" id="CHEBI:30616"/>
        <dbReference type="ChEBI" id="CHEBI:83421"/>
        <dbReference type="ChEBI" id="CHEBI:456216"/>
        <dbReference type="EC" id="2.7.11.1"/>
    </reaction>
</comment>
<keyword evidence="6 9" id="KW-0067">ATP-binding</keyword>
<gene>
    <name evidence="12" type="ORF">EDD32_0654</name>
</gene>
<dbReference type="PROSITE" id="PS50011">
    <property type="entry name" value="PROTEIN_KINASE_DOM"/>
    <property type="match status" value="1"/>
</dbReference>
<name>A0A3N4ZKN5_9MICO</name>
<dbReference type="Proteomes" id="UP000280726">
    <property type="component" value="Unassembled WGS sequence"/>
</dbReference>
<dbReference type="GO" id="GO:0045717">
    <property type="term" value="P:negative regulation of fatty acid biosynthetic process"/>
    <property type="evidence" value="ECO:0007669"/>
    <property type="project" value="UniProtKB-ARBA"/>
</dbReference>
<dbReference type="EC" id="2.7.11.1" evidence="1"/>
<feature type="region of interest" description="Disordered" evidence="10">
    <location>
        <begin position="338"/>
        <end position="366"/>
    </location>
</feature>
<evidence type="ECO:0000256" key="7">
    <source>
        <dbReference type="ARBA" id="ARBA00047899"/>
    </source>
</evidence>
<feature type="domain" description="Protein kinase" evidence="11">
    <location>
        <begin position="45"/>
        <end position="300"/>
    </location>
</feature>
<dbReference type="PANTHER" id="PTHR43289:SF6">
    <property type="entry name" value="SERINE_THREONINE-PROTEIN KINASE NEKL-3"/>
    <property type="match status" value="1"/>
</dbReference>
<feature type="compositionally biased region" description="Low complexity" evidence="10">
    <location>
        <begin position="522"/>
        <end position="545"/>
    </location>
</feature>
<dbReference type="PROSITE" id="PS00107">
    <property type="entry name" value="PROTEIN_KINASE_ATP"/>
    <property type="match status" value="1"/>
</dbReference>
<dbReference type="InterPro" id="IPR011009">
    <property type="entry name" value="Kinase-like_dom_sf"/>
</dbReference>
<dbReference type="EMBL" id="RKRA01000001">
    <property type="protein sequence ID" value="RPF26222.1"/>
    <property type="molecule type" value="Genomic_DNA"/>
</dbReference>
<dbReference type="OrthoDB" id="9762169at2"/>
<dbReference type="AlphaFoldDB" id="A0A3N4ZKN5"/>
<dbReference type="GO" id="GO:0004674">
    <property type="term" value="F:protein serine/threonine kinase activity"/>
    <property type="evidence" value="ECO:0007669"/>
    <property type="project" value="UniProtKB-KW"/>
</dbReference>
<keyword evidence="3" id="KW-0808">Transferase</keyword>
<dbReference type="PANTHER" id="PTHR43289">
    <property type="entry name" value="MITOGEN-ACTIVATED PROTEIN KINASE KINASE KINASE 20-RELATED"/>
    <property type="match status" value="1"/>
</dbReference>
<dbReference type="Gene3D" id="1.10.510.10">
    <property type="entry name" value="Transferase(Phosphotransferase) domain 1"/>
    <property type="match status" value="1"/>
</dbReference>
<evidence type="ECO:0000256" key="3">
    <source>
        <dbReference type="ARBA" id="ARBA00022679"/>
    </source>
</evidence>
<evidence type="ECO:0000256" key="5">
    <source>
        <dbReference type="ARBA" id="ARBA00022777"/>
    </source>
</evidence>
<evidence type="ECO:0000256" key="9">
    <source>
        <dbReference type="PROSITE-ProRule" id="PRU10141"/>
    </source>
</evidence>
<evidence type="ECO:0000256" key="10">
    <source>
        <dbReference type="SAM" id="MobiDB-lite"/>
    </source>
</evidence>
<dbReference type="Gene3D" id="3.30.200.20">
    <property type="entry name" value="Phosphorylase Kinase, domain 1"/>
    <property type="match status" value="1"/>
</dbReference>
<proteinExistence type="predicted"/>
<evidence type="ECO:0000256" key="6">
    <source>
        <dbReference type="ARBA" id="ARBA00022840"/>
    </source>
</evidence>
<feature type="compositionally biased region" description="Pro residues" evidence="10">
    <location>
        <begin position="491"/>
        <end position="503"/>
    </location>
</feature>
<evidence type="ECO:0000256" key="8">
    <source>
        <dbReference type="ARBA" id="ARBA00048679"/>
    </source>
</evidence>
<feature type="region of interest" description="Disordered" evidence="10">
    <location>
        <begin position="454"/>
        <end position="551"/>
    </location>
</feature>
<dbReference type="InterPro" id="IPR000719">
    <property type="entry name" value="Prot_kinase_dom"/>
</dbReference>
<comment type="catalytic activity">
    <reaction evidence="7">
        <text>L-threonyl-[protein] + ATP = O-phospho-L-threonyl-[protein] + ADP + H(+)</text>
        <dbReference type="Rhea" id="RHEA:46608"/>
        <dbReference type="Rhea" id="RHEA-COMP:11060"/>
        <dbReference type="Rhea" id="RHEA-COMP:11605"/>
        <dbReference type="ChEBI" id="CHEBI:15378"/>
        <dbReference type="ChEBI" id="CHEBI:30013"/>
        <dbReference type="ChEBI" id="CHEBI:30616"/>
        <dbReference type="ChEBI" id="CHEBI:61977"/>
        <dbReference type="ChEBI" id="CHEBI:456216"/>
        <dbReference type="EC" id="2.7.11.1"/>
    </reaction>
</comment>
<dbReference type="SMART" id="SM00220">
    <property type="entry name" value="S_TKc"/>
    <property type="match status" value="1"/>
</dbReference>
<dbReference type="InterPro" id="IPR008271">
    <property type="entry name" value="Ser/Thr_kinase_AS"/>
</dbReference>
<evidence type="ECO:0000256" key="1">
    <source>
        <dbReference type="ARBA" id="ARBA00012513"/>
    </source>
</evidence>
<keyword evidence="4 9" id="KW-0547">Nucleotide-binding</keyword>
<evidence type="ECO:0000313" key="12">
    <source>
        <dbReference type="EMBL" id="RPF26222.1"/>
    </source>
</evidence>
<evidence type="ECO:0000256" key="4">
    <source>
        <dbReference type="ARBA" id="ARBA00022741"/>
    </source>
</evidence>
<feature type="compositionally biased region" description="Low complexity" evidence="10">
    <location>
        <begin position="504"/>
        <end position="515"/>
    </location>
</feature>
<evidence type="ECO:0000313" key="13">
    <source>
        <dbReference type="Proteomes" id="UP000280726"/>
    </source>
</evidence>
<keyword evidence="2" id="KW-0723">Serine/threonine-protein kinase</keyword>
<dbReference type="GO" id="GO:0005524">
    <property type="term" value="F:ATP binding"/>
    <property type="evidence" value="ECO:0007669"/>
    <property type="project" value="UniProtKB-UniRule"/>
</dbReference>
<dbReference type="PROSITE" id="PS00108">
    <property type="entry name" value="PROTEIN_KINASE_ST"/>
    <property type="match status" value="1"/>
</dbReference>
<evidence type="ECO:0000259" key="11">
    <source>
        <dbReference type="PROSITE" id="PS50011"/>
    </source>
</evidence>
<comment type="caution">
    <text evidence="12">The sequence shown here is derived from an EMBL/GenBank/DDBJ whole genome shotgun (WGS) entry which is preliminary data.</text>
</comment>
<feature type="binding site" evidence="9">
    <location>
        <position position="74"/>
    </location>
    <ligand>
        <name>ATP</name>
        <dbReference type="ChEBI" id="CHEBI:30616"/>
    </ligand>
</feature>
<sequence length="551" mass="55159">MTERVADLSPPLTCHEGPAPPYRMPTGRWRATIVGVENVVLAGRYELRRPLGRGGMAEVWAARDLVLGRSVAVKTVDLDAAGDPTLGDRLRREAVATAALDHPDVVTVYDAGVDGDTAYLVMELLGGHNLAAVLQEGPLTEPDALRVGSRVAGALAVAHAAGIVHRDIKPANILLDGDKVTVVDFGIAAVEHAAAAALTGPGTTLGTAEYMAPEQARAEPVTAAADMYSLGCLLTTLLAGRPPFTGDSPIAVLHQHVAEPAPRLKDLVPGVAPEVDDLVTALLEKDPAGRPTAVQAHELLAGLAERSGAVPAVGAAGAAGSVDVTDLPTGAMALVDWPETGAPAPSATPVGLTSGRPARPAPASPAAALPLGAVPVGAAPVRSVGATPDEPDTETTATGLPAYAPARAGQGRWLRFGIAAAVAAGLVTGAALATRPPADAAKTSTDLSAIEAPLGSEAPSEEPTAAPTEESATAEPELPAQPVAQTEAPVAPAPVAPAAPPAAPAEEVPAEVAPAEEPPAQVPAATEKSPGENTNPNANENANGNNGNGKG</sequence>
<dbReference type="CDD" id="cd14014">
    <property type="entry name" value="STKc_PknB_like"/>
    <property type="match status" value="1"/>
</dbReference>